<evidence type="ECO:0000256" key="1">
    <source>
        <dbReference type="ARBA" id="ARBA00004245"/>
    </source>
</evidence>
<evidence type="ECO:0000256" key="7">
    <source>
        <dbReference type="PROSITE-ProRule" id="PRU00637"/>
    </source>
</evidence>
<dbReference type="GO" id="GO:0005912">
    <property type="term" value="C:adherens junction"/>
    <property type="evidence" value="ECO:0007669"/>
    <property type="project" value="TreeGrafter"/>
</dbReference>
<dbReference type="PROSITE" id="PS50106">
    <property type="entry name" value="PDZ"/>
    <property type="match status" value="1"/>
</dbReference>
<evidence type="ECO:0000313" key="14">
    <source>
        <dbReference type="Proteomes" id="UP000537234"/>
    </source>
</evidence>
<evidence type="ECO:0000259" key="10">
    <source>
        <dbReference type="PROSITE" id="PS50106"/>
    </source>
</evidence>
<feature type="compositionally biased region" description="Basic and acidic residues" evidence="9">
    <location>
        <begin position="893"/>
        <end position="909"/>
    </location>
</feature>
<dbReference type="Gene3D" id="6.10.250.3120">
    <property type="match status" value="1"/>
</dbReference>
<feature type="compositionally biased region" description="Low complexity" evidence="9">
    <location>
        <begin position="1104"/>
        <end position="1115"/>
    </location>
</feature>
<evidence type="ECO:0000256" key="2">
    <source>
        <dbReference type="ARBA" id="ARBA00006469"/>
    </source>
</evidence>
<dbReference type="PANTHER" id="PTHR15012">
    <property type="entry name" value="APICAL PROTEIN/SHROOM-RELATED"/>
    <property type="match status" value="1"/>
</dbReference>
<gene>
    <name evidence="13" type="primary">Shroom2</name>
    <name evidence="13" type="ORF">DICMEG_R02229</name>
</gene>
<feature type="coiled-coil region" evidence="8">
    <location>
        <begin position="1501"/>
        <end position="1557"/>
    </location>
</feature>
<keyword evidence="4" id="KW-0493">Microtubule</keyword>
<sequence>GFFFQIEDGSKAAAVDKLLAGDEIVGINDVGLSGFRQEAICLVKGSHKTLKLVVKRRNDLACRPHSWHATKFTESQPEAATSHLPSSNACASWHSRYHASCSSHDLSNSWDQSSLYRTSDQFSSLGSMDSWDHTPPVAQYGRLSSARSNSSIDHLGSQSKRDSAYGSFSTSSSTPDHTLSNADTSSTENMLYKVGHWETAKHGSKSGQFLNDSSGTEDKPGYLPAPIQYENNKSPRTEEHPDGKFTSSGRSSFGPVWYVPDKKKSSSPPPPPPPLRSDSFAATKGHEKAHGPVFSEGASTQHFTALNRSQPRSDWSLECAEQQRRPSRPCDRRISSSNYKSDLSSEHTFSSAGERYSSNAGTVNKLQPSLSSTDVRFAQPAYPYHHQHQYSDESTFYHSTKICAAPKDQQHYLSYSGIQDAAEQKVDNTGQSRFYCVTAKQPAQGNSKPPQFKDDSWKPAVGTDLSLGPHENSVVITMAQNPKYYLPQQSIESSLTRCEPVDREGDARCVVVEESKKPIHTEKSGQKKSCENSSEKNESSKISPQKTPMLHSLAQEGKKQSDNNPEAVTERQTSFDTHLSKQARRSDRFATTLRNEIQMRRAKLQKSRSTATLVGSSETEECSEAWKPDSTEDVTTSPDKNFTSTYKDHLKEAQARVLSATSFRRRDLEPSPAEYLPRSPERKTGSYNSSLLALVSEDASGFLEATQAKPNPTGSGTHHVPRIGARKRFTTEQKLKSYSEPEKMNEVGMSENECHARCCPNISEEALGSFADRWKFFEETSKPASRKSSQKPGPHGLTEGQPERPDRKVQEGEELWYERRGRVASAGLETAHASKDSVHHSSSNRAAERIGKSAQPQRLGTFAEYEASWKEQRKPIEPRSSGRYHSADNILETGHEQLGKSQYTHERSRSSPSTDFYKQEVSVEVRRQAEDLKDDGECIFSNVNKRDERNCTVRQADTGALRENPRDRSNQLDQNLGHKWKSSVRPLHVQEPTVLPPESRGRSGTLPSDYRYSQENVTEKSKDCSLPHLPYSEPQALNENHSCQSWGKGEENHRIEPVLLNKKRGPAPQRPPPPKRDKYRRPDLSAPLLRTSAESLLVAASRPFLSSSPSSTEAAFNGKLKSANPQQLQQVSSTENVCQHLEEKTHLKSESSKYRYLQKPGMESSRSPSPQFAPQKLTDKPPVSLQDENPARIERVIDNNTTVKMVPIKIVHSESSAEKESRQSLVSTMEPPALPSGLEKDQIKTLSTSEQSYSRFCAYTRQGVEPEPEARTKPVEPQPAEEPGSNLKDSSAATQASSYVKAKEKTFEDWKSEELAREIVGRDKSLADILDPNVKIKTTMDLMVGIFPKDEHLLEEAQQRRKLLPKVPSPKISEEKKEEQSAPSAISLTTNSTYYSTSAPKAELLIKMKDMQEQQQQQQSEDDSEDELDHDLSEKKQELIDSISRKLQVLREARETLLEDIQANNILGEEVEAIVKEVCKPNEFDKFKMFIGDLDKVVNLLLSLSGRLARVENALNNLDDNTSPEERRTLVDKQKLLTQQHEDAKELKENLDRRERIVFDILANYLSEENLADYEHFVKMKSALIIEQRELEDKIKLGEEQLKCLTDSLQPERLK</sequence>
<feature type="domain" description="ASD2" evidence="12">
    <location>
        <begin position="1313"/>
        <end position="1610"/>
    </location>
</feature>
<dbReference type="EMBL" id="VXAD01007405">
    <property type="protein sequence ID" value="NXJ24351.1"/>
    <property type="molecule type" value="Genomic_DNA"/>
</dbReference>
<dbReference type="GO" id="GO:0016324">
    <property type="term" value="C:apical plasma membrane"/>
    <property type="evidence" value="ECO:0007669"/>
    <property type="project" value="TreeGrafter"/>
</dbReference>
<feature type="compositionally biased region" description="Basic and acidic residues" evidence="9">
    <location>
        <begin position="867"/>
        <end position="877"/>
    </location>
</feature>
<dbReference type="InterPro" id="IPR014800">
    <property type="entry name" value="ASD1_dom"/>
</dbReference>
<feature type="region of interest" description="Disordered" evidence="9">
    <location>
        <begin position="1360"/>
        <end position="1385"/>
    </location>
</feature>
<evidence type="ECO:0000256" key="6">
    <source>
        <dbReference type="ARBA" id="ARBA00023212"/>
    </source>
</evidence>
<dbReference type="PANTHER" id="PTHR15012:SF8">
    <property type="entry name" value="PROTEIN SHROOM2"/>
    <property type="match status" value="1"/>
</dbReference>
<organism evidence="13 14">
    <name type="scientific">Dicrurus megarhynchus</name>
    <dbReference type="NCBI Taxonomy" id="450177"/>
    <lineage>
        <taxon>Eukaryota</taxon>
        <taxon>Metazoa</taxon>
        <taxon>Chordata</taxon>
        <taxon>Craniata</taxon>
        <taxon>Vertebrata</taxon>
        <taxon>Euteleostomi</taxon>
        <taxon>Archelosauria</taxon>
        <taxon>Archosauria</taxon>
        <taxon>Dinosauria</taxon>
        <taxon>Saurischia</taxon>
        <taxon>Theropoda</taxon>
        <taxon>Coelurosauria</taxon>
        <taxon>Aves</taxon>
        <taxon>Neognathae</taxon>
        <taxon>Neoaves</taxon>
        <taxon>Telluraves</taxon>
        <taxon>Australaves</taxon>
        <taxon>Passeriformes</taxon>
        <taxon>Corvoidea</taxon>
        <taxon>Dicruridae</taxon>
        <taxon>Dicrurus</taxon>
    </lineage>
</organism>
<keyword evidence="14" id="KW-1185">Reference proteome</keyword>
<feature type="compositionally biased region" description="Polar residues" evidence="9">
    <location>
        <begin position="146"/>
        <end position="158"/>
    </location>
</feature>
<evidence type="ECO:0000256" key="8">
    <source>
        <dbReference type="SAM" id="Coils"/>
    </source>
</evidence>
<evidence type="ECO:0000256" key="3">
    <source>
        <dbReference type="ARBA" id="ARBA00022490"/>
    </source>
</evidence>
<evidence type="ECO:0000259" key="12">
    <source>
        <dbReference type="PROSITE" id="PS51307"/>
    </source>
</evidence>
<keyword evidence="5 7" id="KW-0009">Actin-binding</keyword>
<feature type="compositionally biased region" description="Polar residues" evidence="9">
    <location>
        <begin position="1123"/>
        <end position="1137"/>
    </location>
</feature>
<comment type="subcellular location">
    <subcellularLocation>
        <location evidence="1">Cytoplasm</location>
        <location evidence="1">Cytoskeleton</location>
    </subcellularLocation>
</comment>
<feature type="compositionally biased region" description="Basic and acidic residues" evidence="9">
    <location>
        <begin position="321"/>
        <end position="334"/>
    </location>
</feature>
<feature type="region of interest" description="Disordered" evidence="9">
    <location>
        <begin position="146"/>
        <end position="183"/>
    </location>
</feature>
<feature type="region of interest" description="Disordered" evidence="9">
    <location>
        <begin position="518"/>
        <end position="589"/>
    </location>
</feature>
<feature type="compositionally biased region" description="Polar residues" evidence="9">
    <location>
        <begin position="1287"/>
        <end position="1298"/>
    </location>
</feature>
<feature type="non-terminal residue" evidence="13">
    <location>
        <position position="1"/>
    </location>
</feature>
<dbReference type="PROSITE" id="PS51306">
    <property type="entry name" value="ASD1"/>
    <property type="match status" value="1"/>
</dbReference>
<feature type="compositionally biased region" description="Polar residues" evidence="9">
    <location>
        <begin position="335"/>
        <end position="361"/>
    </location>
</feature>
<dbReference type="GO" id="GO:0007015">
    <property type="term" value="P:actin filament organization"/>
    <property type="evidence" value="ECO:0007669"/>
    <property type="project" value="TreeGrafter"/>
</dbReference>
<feature type="compositionally biased region" description="Polar residues" evidence="9">
    <location>
        <begin position="562"/>
        <end position="577"/>
    </location>
</feature>
<feature type="compositionally biased region" description="Polar residues" evidence="9">
    <location>
        <begin position="607"/>
        <end position="617"/>
    </location>
</feature>
<comment type="caution">
    <text evidence="13">The sequence shown here is derived from an EMBL/GenBank/DDBJ whole genome shotgun (WGS) entry which is preliminary data.</text>
</comment>
<feature type="region of interest" description="Disordered" evidence="9">
    <location>
        <begin position="664"/>
        <end position="684"/>
    </location>
</feature>
<feature type="compositionally biased region" description="Basic and acidic residues" evidence="9">
    <location>
        <begin position="801"/>
        <end position="821"/>
    </location>
</feature>
<evidence type="ECO:0000256" key="9">
    <source>
        <dbReference type="SAM" id="MobiDB-lite"/>
    </source>
</evidence>
<dbReference type="Pfam" id="PF08687">
    <property type="entry name" value="ASD2"/>
    <property type="match status" value="1"/>
</dbReference>
<feature type="region of interest" description="Disordered" evidence="9">
    <location>
        <begin position="1410"/>
        <end position="1431"/>
    </location>
</feature>
<dbReference type="InterPro" id="IPR036034">
    <property type="entry name" value="PDZ_sf"/>
</dbReference>
<dbReference type="Gene3D" id="2.30.42.10">
    <property type="match status" value="1"/>
</dbReference>
<evidence type="ECO:0000313" key="13">
    <source>
        <dbReference type="EMBL" id="NXJ24351.1"/>
    </source>
</evidence>
<comment type="similarity">
    <text evidence="2">Belongs to the shroom family.</text>
</comment>
<feature type="domain" description="PDZ" evidence="10">
    <location>
        <begin position="1"/>
        <end position="58"/>
    </location>
</feature>
<feature type="compositionally biased region" description="Basic and acidic residues" evidence="9">
    <location>
        <begin position="1140"/>
        <end position="1153"/>
    </location>
</feature>
<feature type="compositionally biased region" description="Basic and acidic residues" evidence="9">
    <location>
        <begin position="518"/>
        <end position="539"/>
    </location>
</feature>
<dbReference type="Proteomes" id="UP000537234">
    <property type="component" value="Unassembled WGS sequence"/>
</dbReference>
<feature type="compositionally biased region" description="Acidic residues" evidence="9">
    <location>
        <begin position="1420"/>
        <end position="1429"/>
    </location>
</feature>
<dbReference type="GO" id="GO:0030864">
    <property type="term" value="C:cortical actin cytoskeleton"/>
    <property type="evidence" value="ECO:0007669"/>
    <property type="project" value="TreeGrafter"/>
</dbReference>
<feature type="region of interest" description="Disordered" evidence="9">
    <location>
        <begin position="601"/>
        <end position="638"/>
    </location>
</feature>
<dbReference type="InterPro" id="IPR001478">
    <property type="entry name" value="PDZ"/>
</dbReference>
<keyword evidence="8" id="KW-0175">Coiled coil</keyword>
<feature type="non-terminal residue" evidence="13">
    <location>
        <position position="1615"/>
    </location>
</feature>
<evidence type="ECO:0000259" key="11">
    <source>
        <dbReference type="PROSITE" id="PS51306"/>
    </source>
</evidence>
<feature type="region of interest" description="Disordered" evidence="9">
    <location>
        <begin position="1104"/>
        <end position="1192"/>
    </location>
</feature>
<proteinExistence type="inferred from homology"/>
<name>A0A7K9ZZP7_9CORV</name>
<dbReference type="FunFam" id="2.30.42.10:FF:000251">
    <property type="entry name" value="Shroom family member 2"/>
    <property type="match status" value="1"/>
</dbReference>
<feature type="region of interest" description="Disordered" evidence="9">
    <location>
        <begin position="202"/>
        <end position="361"/>
    </location>
</feature>
<feature type="region of interest" description="Disordered" evidence="9">
    <location>
        <begin position="780"/>
        <end position="919"/>
    </location>
</feature>
<keyword evidence="3" id="KW-0963">Cytoplasm</keyword>
<feature type="region of interest" description="Disordered" evidence="9">
    <location>
        <begin position="1057"/>
        <end position="1082"/>
    </location>
</feature>
<feature type="region of interest" description="Disordered" evidence="9">
    <location>
        <begin position="1262"/>
        <end position="1299"/>
    </location>
</feature>
<dbReference type="Pfam" id="PF08688">
    <property type="entry name" value="ASD1"/>
    <property type="match status" value="1"/>
</dbReference>
<dbReference type="GO" id="GO:0005874">
    <property type="term" value="C:microtubule"/>
    <property type="evidence" value="ECO:0007669"/>
    <property type="project" value="UniProtKB-KW"/>
</dbReference>
<protein>
    <submittedName>
        <fullName evidence="13">SHRM2 protein</fullName>
    </submittedName>
</protein>
<dbReference type="GO" id="GO:0051015">
    <property type="term" value="F:actin filament binding"/>
    <property type="evidence" value="ECO:0007669"/>
    <property type="project" value="InterPro"/>
</dbReference>
<feature type="compositionally biased region" description="Basic and acidic residues" evidence="9">
    <location>
        <begin position="233"/>
        <end position="243"/>
    </location>
</feature>
<reference evidence="13 14" key="1">
    <citation type="submission" date="2019-09" db="EMBL/GenBank/DDBJ databases">
        <title>Bird 10,000 Genomes (B10K) Project - Family phase.</title>
        <authorList>
            <person name="Zhang G."/>
        </authorList>
    </citation>
    <scope>NUCLEOTIDE SEQUENCE [LARGE SCALE GENOMIC DNA]</scope>
    <source>
        <strain evidence="13">B10K-DU-001-48</strain>
        <tissue evidence="13">Muscle</tissue>
    </source>
</reference>
<feature type="compositionally biased region" description="Polar residues" evidence="9">
    <location>
        <begin position="297"/>
        <end position="313"/>
    </location>
</feature>
<accession>A0A7K9ZZP7</accession>
<dbReference type="InterPro" id="IPR027685">
    <property type="entry name" value="Shroom_fam"/>
</dbReference>
<dbReference type="InterPro" id="IPR014799">
    <property type="entry name" value="ASD2_dom"/>
</dbReference>
<feature type="compositionally biased region" description="Polar residues" evidence="9">
    <location>
        <begin position="205"/>
        <end position="214"/>
    </location>
</feature>
<evidence type="ECO:0000256" key="4">
    <source>
        <dbReference type="ARBA" id="ARBA00022701"/>
    </source>
</evidence>
<dbReference type="GO" id="GO:0043296">
    <property type="term" value="C:apical junction complex"/>
    <property type="evidence" value="ECO:0007669"/>
    <property type="project" value="TreeGrafter"/>
</dbReference>
<dbReference type="PROSITE" id="PS51307">
    <property type="entry name" value="ASD2"/>
    <property type="match status" value="1"/>
</dbReference>
<feature type="compositionally biased region" description="Basic and acidic residues" evidence="9">
    <location>
        <begin position="1213"/>
        <end position="1222"/>
    </location>
</feature>
<feature type="region of interest" description="Disordered" evidence="9">
    <location>
        <begin position="1213"/>
        <end position="1243"/>
    </location>
</feature>
<keyword evidence="6" id="KW-0206">Cytoskeleton</keyword>
<dbReference type="SUPFAM" id="SSF50156">
    <property type="entry name" value="PDZ domain-like"/>
    <property type="match status" value="1"/>
</dbReference>
<feature type="domain" description="ASD1" evidence="11">
    <location>
        <begin position="650"/>
        <end position="748"/>
    </location>
</feature>
<evidence type="ECO:0000256" key="5">
    <source>
        <dbReference type="ARBA" id="ARBA00023203"/>
    </source>
</evidence>
<feature type="region of interest" description="Disordered" evidence="9">
    <location>
        <begin position="956"/>
        <end position="1009"/>
    </location>
</feature>